<gene>
    <name evidence="2" type="ORF">MEG1DRAFT_01258</name>
</gene>
<proteinExistence type="predicted"/>
<organism evidence="2 3">
    <name type="scientific">Photorhabdus temperata subsp. temperata Meg1</name>
    <dbReference type="NCBI Taxonomy" id="1393735"/>
    <lineage>
        <taxon>Bacteria</taxon>
        <taxon>Pseudomonadati</taxon>
        <taxon>Pseudomonadota</taxon>
        <taxon>Gammaproteobacteria</taxon>
        <taxon>Enterobacterales</taxon>
        <taxon>Morganellaceae</taxon>
        <taxon>Photorhabdus</taxon>
    </lineage>
</organism>
<sequence>MTRMVVQNRQNIFSVWSISRTLPDGWYAMEVKGSKKECLEWIDAHWTTPFFLHSSEEGRE</sequence>
<dbReference type="AlphaFoldDB" id="A0A081RZ75"/>
<protein>
    <recommendedName>
        <fullName evidence="1">MbtH-like domain-containing protein</fullName>
    </recommendedName>
</protein>
<dbReference type="SUPFAM" id="SSF160582">
    <property type="entry name" value="MbtH-like"/>
    <property type="match status" value="1"/>
</dbReference>
<evidence type="ECO:0000313" key="3">
    <source>
        <dbReference type="Proteomes" id="UP000028002"/>
    </source>
</evidence>
<comment type="caution">
    <text evidence="2">The sequence shown here is derived from an EMBL/GenBank/DDBJ whole genome shotgun (WGS) entry which is preliminary data.</text>
</comment>
<dbReference type="PATRIC" id="fig|1393735.3.peg.1304"/>
<dbReference type="SMART" id="SM00923">
    <property type="entry name" value="MbtH"/>
    <property type="match status" value="1"/>
</dbReference>
<feature type="domain" description="MbtH-like" evidence="1">
    <location>
        <begin position="5"/>
        <end position="44"/>
    </location>
</feature>
<reference evidence="2 3" key="1">
    <citation type="submission" date="2014-03" db="EMBL/GenBank/DDBJ databases">
        <title>Draft Genome of Photorhabdus temperata Meg1.</title>
        <authorList>
            <person name="Hurst S.G.IV."/>
            <person name="Morris K."/>
            <person name="Thomas K."/>
            <person name="Tisa L.S."/>
        </authorList>
    </citation>
    <scope>NUCLEOTIDE SEQUENCE [LARGE SCALE GENOMIC DNA]</scope>
    <source>
        <strain evidence="2 3">Meg1</strain>
    </source>
</reference>
<evidence type="ECO:0000313" key="2">
    <source>
        <dbReference type="EMBL" id="KER03978.1"/>
    </source>
</evidence>
<dbReference type="Pfam" id="PF03621">
    <property type="entry name" value="MbtH"/>
    <property type="match status" value="1"/>
</dbReference>
<name>A0A081RZ75_PHOTE</name>
<dbReference type="InterPro" id="IPR038020">
    <property type="entry name" value="MbtH-like_sf"/>
</dbReference>
<dbReference type="RefSeq" id="WP_023045448.1">
    <property type="nucleotide sequence ID" value="NZ_CAWLUD010000019.1"/>
</dbReference>
<dbReference type="EMBL" id="JGVH01000019">
    <property type="protein sequence ID" value="KER03978.1"/>
    <property type="molecule type" value="Genomic_DNA"/>
</dbReference>
<accession>A0A081RZ75</accession>
<dbReference type="Proteomes" id="UP000028002">
    <property type="component" value="Unassembled WGS sequence"/>
</dbReference>
<evidence type="ECO:0000259" key="1">
    <source>
        <dbReference type="SMART" id="SM00923"/>
    </source>
</evidence>
<dbReference type="InterPro" id="IPR005153">
    <property type="entry name" value="MbtH-like_dom"/>
</dbReference>
<dbReference type="Gene3D" id="3.90.820.10">
    <property type="entry name" value="Structural Genomics, Unknown Function 30-nov-00 1gh9 Mol_id"/>
    <property type="match status" value="1"/>
</dbReference>